<accession>A0A4R8DV89</accession>
<gene>
    <name evidence="4" type="ORF">EDB95_2419</name>
</gene>
<organism evidence="4 5">
    <name type="scientific">Dinghuibacter silviterrae</name>
    <dbReference type="NCBI Taxonomy" id="1539049"/>
    <lineage>
        <taxon>Bacteria</taxon>
        <taxon>Pseudomonadati</taxon>
        <taxon>Bacteroidota</taxon>
        <taxon>Chitinophagia</taxon>
        <taxon>Chitinophagales</taxon>
        <taxon>Chitinophagaceae</taxon>
        <taxon>Dinghuibacter</taxon>
    </lineage>
</organism>
<dbReference type="Proteomes" id="UP000294498">
    <property type="component" value="Unassembled WGS sequence"/>
</dbReference>
<feature type="domain" description="BT-1020-like structural beta-sandwich" evidence="2">
    <location>
        <begin position="457"/>
        <end position="616"/>
    </location>
</feature>
<dbReference type="InterPro" id="IPR056425">
    <property type="entry name" value="Beta-prop_BT_1020"/>
</dbReference>
<dbReference type="SUPFAM" id="SSF50939">
    <property type="entry name" value="Sialidases"/>
    <property type="match status" value="1"/>
</dbReference>
<feature type="domain" description="BT-1020-like N-terminal beta-propeller" evidence="3">
    <location>
        <begin position="54"/>
        <end position="289"/>
    </location>
</feature>
<feature type="signal peptide" evidence="1">
    <location>
        <begin position="1"/>
        <end position="20"/>
    </location>
</feature>
<sequence>MKKSLTIVSMGLALGTGAIAQTAAPAGGTARTPAPGGTVQDTVHTALPSGAMQDTVHYSGHTMANVDYHHGQLAPAMGVHNIQVFRANREHPVIPGGPGWTYNHAPMLAYWNHRFYLEYLSDLVGESVPPGRTLLCTSEDGEKWSEPKVLFPPYKIPDGTTKEGHPGVAKNLFAVMHQRMGFYVSKRGHLLALAFYGICLDPKDDPNDGFGIGRVVREIHEDGSWGPVYFVHYNPAWNERNTTCPYYTKSPDKGFVADCDELMANPLMMMQWVEETDRKDPLIPLHKDYKAFCFYHLDDGRVVGLWKNALTGISRDGGRTWGPVTRAPHFVNSNAKIWGQKTSDGRFVTVYNPSEFRWPLALSVSADGLDYTNLLLVGGNITTMRYGGNYKSYGPQYVRGIEEGNGVPPDGKVWVTYSMNKEDIWVASIPVPITDTARTDVDEDFGRMDSSRALERWNTYSPLWAPVGIVRMADGRRALRLEDRDPFDVAEAERVFPPARRVEADFTVIPAQNDTGMLAVEFRNARGDIAVRLTFDKDGVLKTKAGPHEKNILNYEPGRAYDCKVTLSADNRFYTVTVNGKSVNQLFFTPVENLERIVFRTGPVNRFPDADTPSDQDFDVPNAGRQDGPAVFYITHLQTHTMEP</sequence>
<evidence type="ECO:0000256" key="1">
    <source>
        <dbReference type="SAM" id="SignalP"/>
    </source>
</evidence>
<evidence type="ECO:0000313" key="4">
    <source>
        <dbReference type="EMBL" id="TDX01385.1"/>
    </source>
</evidence>
<protein>
    <submittedName>
        <fullName evidence="4">BNR repeat protein</fullName>
    </submittedName>
</protein>
<dbReference type="CDD" id="cd15482">
    <property type="entry name" value="Sialidase_non-viral"/>
    <property type="match status" value="1"/>
</dbReference>
<dbReference type="InterPro" id="IPR036278">
    <property type="entry name" value="Sialidase_sf"/>
</dbReference>
<comment type="caution">
    <text evidence="4">The sequence shown here is derived from an EMBL/GenBank/DDBJ whole genome shotgun (WGS) entry which is preliminary data.</text>
</comment>
<evidence type="ECO:0000259" key="2">
    <source>
        <dbReference type="Pfam" id="PF22585"/>
    </source>
</evidence>
<dbReference type="Pfam" id="PF22585">
    <property type="entry name" value="Sialidase-like_CBM"/>
    <property type="match status" value="1"/>
</dbReference>
<name>A0A4R8DV89_9BACT</name>
<dbReference type="RefSeq" id="WP_246073615.1">
    <property type="nucleotide sequence ID" value="NZ_SODV01000001.1"/>
</dbReference>
<evidence type="ECO:0000259" key="3">
    <source>
        <dbReference type="Pfam" id="PF24067"/>
    </source>
</evidence>
<keyword evidence="5" id="KW-1185">Reference proteome</keyword>
<dbReference type="InterPro" id="IPR054490">
    <property type="entry name" value="BT_1020-like_b-sandwich_1"/>
</dbReference>
<evidence type="ECO:0000313" key="5">
    <source>
        <dbReference type="Proteomes" id="UP000294498"/>
    </source>
</evidence>
<dbReference type="AlphaFoldDB" id="A0A4R8DV89"/>
<proteinExistence type="predicted"/>
<dbReference type="EMBL" id="SODV01000001">
    <property type="protein sequence ID" value="TDX01385.1"/>
    <property type="molecule type" value="Genomic_DNA"/>
</dbReference>
<dbReference type="Pfam" id="PF24067">
    <property type="entry name" value="Beta-prop_BT_1020"/>
    <property type="match status" value="1"/>
</dbReference>
<keyword evidence="1" id="KW-0732">Signal</keyword>
<feature type="chain" id="PRO_5020859088" evidence="1">
    <location>
        <begin position="21"/>
        <end position="644"/>
    </location>
</feature>
<reference evidence="4 5" key="1">
    <citation type="submission" date="2019-03" db="EMBL/GenBank/DDBJ databases">
        <title>Genomic Encyclopedia of Type Strains, Phase IV (KMG-IV): sequencing the most valuable type-strain genomes for metagenomic binning, comparative biology and taxonomic classification.</title>
        <authorList>
            <person name="Goeker M."/>
        </authorList>
    </citation>
    <scope>NUCLEOTIDE SEQUENCE [LARGE SCALE GENOMIC DNA]</scope>
    <source>
        <strain evidence="4 5">DSM 100059</strain>
    </source>
</reference>